<protein>
    <submittedName>
        <fullName evidence="2">VWA domain-containing protein</fullName>
    </submittedName>
</protein>
<accession>A0ABW5E2F5</accession>
<evidence type="ECO:0000313" key="3">
    <source>
        <dbReference type="Proteomes" id="UP001597297"/>
    </source>
</evidence>
<dbReference type="Proteomes" id="UP001597297">
    <property type="component" value="Unassembled WGS sequence"/>
</dbReference>
<dbReference type="InterPro" id="IPR050768">
    <property type="entry name" value="UPF0353/GerABKA_families"/>
</dbReference>
<feature type="domain" description="VWFA" evidence="1">
    <location>
        <begin position="70"/>
        <end position="242"/>
    </location>
</feature>
<dbReference type="InterPro" id="IPR036465">
    <property type="entry name" value="vWFA_dom_sf"/>
</dbReference>
<dbReference type="PANTHER" id="PTHR22550">
    <property type="entry name" value="SPORE GERMINATION PROTEIN"/>
    <property type="match status" value="1"/>
</dbReference>
<dbReference type="InterPro" id="IPR002035">
    <property type="entry name" value="VWF_A"/>
</dbReference>
<keyword evidence="3" id="KW-1185">Reference proteome</keyword>
<evidence type="ECO:0000313" key="2">
    <source>
        <dbReference type="EMBL" id="MFD2276609.1"/>
    </source>
</evidence>
<organism evidence="2 3">
    <name type="scientific">Rubritalea spongiae</name>
    <dbReference type="NCBI Taxonomy" id="430797"/>
    <lineage>
        <taxon>Bacteria</taxon>
        <taxon>Pseudomonadati</taxon>
        <taxon>Verrucomicrobiota</taxon>
        <taxon>Verrucomicrobiia</taxon>
        <taxon>Verrucomicrobiales</taxon>
        <taxon>Rubritaleaceae</taxon>
        <taxon>Rubritalea</taxon>
    </lineage>
</organism>
<comment type="caution">
    <text evidence="2">The sequence shown here is derived from an EMBL/GenBank/DDBJ whole genome shotgun (WGS) entry which is preliminary data.</text>
</comment>
<dbReference type="Pfam" id="PF13519">
    <property type="entry name" value="VWA_2"/>
    <property type="match status" value="1"/>
</dbReference>
<proteinExistence type="predicted"/>
<dbReference type="EMBL" id="JBHUJC010000026">
    <property type="protein sequence ID" value="MFD2276609.1"/>
    <property type="molecule type" value="Genomic_DNA"/>
</dbReference>
<dbReference type="Gene3D" id="3.40.50.410">
    <property type="entry name" value="von Willebrand factor, type A domain"/>
    <property type="match status" value="1"/>
</dbReference>
<dbReference type="PANTHER" id="PTHR22550:SF14">
    <property type="entry name" value="VWFA DOMAIN-CONTAINING PROTEIN"/>
    <property type="match status" value="1"/>
</dbReference>
<dbReference type="SMART" id="SM00327">
    <property type="entry name" value="VWA"/>
    <property type="match status" value="1"/>
</dbReference>
<evidence type="ECO:0000259" key="1">
    <source>
        <dbReference type="SMART" id="SM00327"/>
    </source>
</evidence>
<dbReference type="SUPFAM" id="SSF53300">
    <property type="entry name" value="vWA-like"/>
    <property type="match status" value="1"/>
</dbReference>
<gene>
    <name evidence="2" type="ORF">ACFSQZ_09035</name>
</gene>
<name>A0ABW5E2F5_9BACT</name>
<sequence length="282" mass="30379">MLVLLFRQQNEGAAWMRMMDPRLLKHLLVDEKKHSRWKPVHLLAAVWVLSVLALAGPSWRKQASPFADDQAGLVILLKMSGSMEATDVEPSRLDRAKFKMRDLLELRNGAASALIVYSGSPHLVMPLTKDDSIISSMAEGLTPDVMPSEGDDLGAAILAAETLLKDAGVPGSVLVIADVVDPSQAASLAKVASKLPVQFLTIQPGTSAVDAGLQAAAKARGSEVISMTEDDVDVQRVANLAQSKMLNVASGDGSEAWKDAGYWFLPVILLGAGFWWRKGWQL</sequence>
<reference evidence="3" key="1">
    <citation type="journal article" date="2019" name="Int. J. Syst. Evol. Microbiol.">
        <title>The Global Catalogue of Microorganisms (GCM) 10K type strain sequencing project: providing services to taxonomists for standard genome sequencing and annotation.</title>
        <authorList>
            <consortium name="The Broad Institute Genomics Platform"/>
            <consortium name="The Broad Institute Genome Sequencing Center for Infectious Disease"/>
            <person name="Wu L."/>
            <person name="Ma J."/>
        </authorList>
    </citation>
    <scope>NUCLEOTIDE SEQUENCE [LARGE SCALE GENOMIC DNA]</scope>
    <source>
        <strain evidence="3">JCM 16545</strain>
    </source>
</reference>